<name>A0ABR4FGH0_9EURO</name>
<feature type="compositionally biased region" description="Basic and acidic residues" evidence="1">
    <location>
        <begin position="56"/>
        <end position="69"/>
    </location>
</feature>
<sequence>MESSVLRTATRITVTASYPSEGRSEFERISRTISREAETRVVFDAMPTRTRSITRTVERTSSAERKLAGSEDDGDETVFD</sequence>
<feature type="region of interest" description="Disordered" evidence="1">
    <location>
        <begin position="54"/>
        <end position="80"/>
    </location>
</feature>
<evidence type="ECO:0000313" key="3">
    <source>
        <dbReference type="Proteomes" id="UP001610563"/>
    </source>
</evidence>
<feature type="compositionally biased region" description="Acidic residues" evidence="1">
    <location>
        <begin position="70"/>
        <end position="80"/>
    </location>
</feature>
<keyword evidence="3" id="KW-1185">Reference proteome</keyword>
<comment type="caution">
    <text evidence="2">The sequence shown here is derived from an EMBL/GenBank/DDBJ whole genome shotgun (WGS) entry which is preliminary data.</text>
</comment>
<reference evidence="2 3" key="1">
    <citation type="submission" date="2024-07" db="EMBL/GenBank/DDBJ databases">
        <title>Section-level genome sequencing and comparative genomics of Aspergillus sections Usti and Cavernicolus.</title>
        <authorList>
            <consortium name="Lawrence Berkeley National Laboratory"/>
            <person name="Nybo J.L."/>
            <person name="Vesth T.C."/>
            <person name="Theobald S."/>
            <person name="Frisvad J.C."/>
            <person name="Larsen T.O."/>
            <person name="Kjaerboelling I."/>
            <person name="Rothschild-Mancinelli K."/>
            <person name="Lyhne E.K."/>
            <person name="Kogle M.E."/>
            <person name="Barry K."/>
            <person name="Clum A."/>
            <person name="Na H."/>
            <person name="Ledsgaard L."/>
            <person name="Lin J."/>
            <person name="Lipzen A."/>
            <person name="Kuo A."/>
            <person name="Riley R."/>
            <person name="Mondo S."/>
            <person name="Labutti K."/>
            <person name="Haridas S."/>
            <person name="Pangalinan J."/>
            <person name="Salamov A.A."/>
            <person name="Simmons B.A."/>
            <person name="Magnuson J.K."/>
            <person name="Chen J."/>
            <person name="Drula E."/>
            <person name="Henrissat B."/>
            <person name="Wiebenga A."/>
            <person name="Lubbers R.J."/>
            <person name="Gomes A.C."/>
            <person name="Makela M.R."/>
            <person name="Stajich J."/>
            <person name="Grigoriev I.V."/>
            <person name="Mortensen U.H."/>
            <person name="De Vries R.P."/>
            <person name="Baker S.E."/>
            <person name="Andersen M.R."/>
        </authorList>
    </citation>
    <scope>NUCLEOTIDE SEQUENCE [LARGE SCALE GENOMIC DNA]</scope>
    <source>
        <strain evidence="2 3">CBS 209.92</strain>
    </source>
</reference>
<dbReference type="EMBL" id="JBFTWV010000521">
    <property type="protein sequence ID" value="KAL2782339.1"/>
    <property type="molecule type" value="Genomic_DNA"/>
</dbReference>
<dbReference type="Proteomes" id="UP001610563">
    <property type="component" value="Unassembled WGS sequence"/>
</dbReference>
<accession>A0ABR4FGH0</accession>
<gene>
    <name evidence="2" type="ORF">BJX66DRAFT_320963</name>
</gene>
<protein>
    <submittedName>
        <fullName evidence="2">Uncharacterized protein</fullName>
    </submittedName>
</protein>
<proteinExistence type="predicted"/>
<evidence type="ECO:0000256" key="1">
    <source>
        <dbReference type="SAM" id="MobiDB-lite"/>
    </source>
</evidence>
<evidence type="ECO:0000313" key="2">
    <source>
        <dbReference type="EMBL" id="KAL2782339.1"/>
    </source>
</evidence>
<organism evidence="2 3">
    <name type="scientific">Aspergillus keveii</name>
    <dbReference type="NCBI Taxonomy" id="714993"/>
    <lineage>
        <taxon>Eukaryota</taxon>
        <taxon>Fungi</taxon>
        <taxon>Dikarya</taxon>
        <taxon>Ascomycota</taxon>
        <taxon>Pezizomycotina</taxon>
        <taxon>Eurotiomycetes</taxon>
        <taxon>Eurotiomycetidae</taxon>
        <taxon>Eurotiales</taxon>
        <taxon>Aspergillaceae</taxon>
        <taxon>Aspergillus</taxon>
        <taxon>Aspergillus subgen. Nidulantes</taxon>
    </lineage>
</organism>